<dbReference type="AlphaFoldDB" id="A0A915L3D5"/>
<name>A0A915L3D5_ROMCU</name>
<evidence type="ECO:0000313" key="3">
    <source>
        <dbReference type="WBParaSite" id="nRc.2.0.1.t45583-RA"/>
    </source>
</evidence>
<proteinExistence type="predicted"/>
<reference evidence="3" key="1">
    <citation type="submission" date="2022-11" db="UniProtKB">
        <authorList>
            <consortium name="WormBaseParasite"/>
        </authorList>
    </citation>
    <scope>IDENTIFICATION</scope>
</reference>
<dbReference type="WBParaSite" id="nRc.2.0.1.t45583-RA">
    <property type="protein sequence ID" value="nRc.2.0.1.t45583-RA"/>
    <property type="gene ID" value="nRc.2.0.1.g45583"/>
</dbReference>
<evidence type="ECO:0000256" key="1">
    <source>
        <dbReference type="SAM" id="MobiDB-lite"/>
    </source>
</evidence>
<accession>A0A915L3D5</accession>
<dbReference type="Proteomes" id="UP000887565">
    <property type="component" value="Unplaced"/>
</dbReference>
<sequence length="132" mass="16125">MTTGKYNPGKDWTLEYAYGYLLCSLQCKCGKKTVACGDHVRRFTNGLYIYCFVSKRCTCTTNATYAKMLHMRHKCSMHHKCHVRCKRRIRKRLMRHKRHKHHERHMRHKRHMHPKRLRRQRLTTNIQNRCKT</sequence>
<organism evidence="2 3">
    <name type="scientific">Romanomermis culicivorax</name>
    <name type="common">Nematode worm</name>
    <dbReference type="NCBI Taxonomy" id="13658"/>
    <lineage>
        <taxon>Eukaryota</taxon>
        <taxon>Metazoa</taxon>
        <taxon>Ecdysozoa</taxon>
        <taxon>Nematoda</taxon>
        <taxon>Enoplea</taxon>
        <taxon>Dorylaimia</taxon>
        <taxon>Mermithida</taxon>
        <taxon>Mermithoidea</taxon>
        <taxon>Mermithidae</taxon>
        <taxon>Romanomermis</taxon>
    </lineage>
</organism>
<evidence type="ECO:0000313" key="2">
    <source>
        <dbReference type="Proteomes" id="UP000887565"/>
    </source>
</evidence>
<protein>
    <submittedName>
        <fullName evidence="3">Uncharacterized protein</fullName>
    </submittedName>
</protein>
<keyword evidence="2" id="KW-1185">Reference proteome</keyword>
<feature type="region of interest" description="Disordered" evidence="1">
    <location>
        <begin position="96"/>
        <end position="115"/>
    </location>
</feature>